<proteinExistence type="predicted"/>
<protein>
    <submittedName>
        <fullName evidence="2">Ribonuclease HII</fullName>
    </submittedName>
</protein>
<evidence type="ECO:0000313" key="3">
    <source>
        <dbReference type="Proteomes" id="UP000325081"/>
    </source>
</evidence>
<dbReference type="Pfam" id="PF14780">
    <property type="entry name" value="NEPRO_N"/>
    <property type="match status" value="1"/>
</dbReference>
<dbReference type="AlphaFoldDB" id="A0A5A7RHJ8"/>
<name>A0A5A7RHJ8_STRAF</name>
<evidence type="ECO:0000313" key="2">
    <source>
        <dbReference type="EMBL" id="GER56588.1"/>
    </source>
</evidence>
<reference evidence="3" key="1">
    <citation type="journal article" date="2019" name="Curr. Biol.">
        <title>Genome Sequence of Striga asiatica Provides Insight into the Evolution of Plant Parasitism.</title>
        <authorList>
            <person name="Yoshida S."/>
            <person name="Kim S."/>
            <person name="Wafula E.K."/>
            <person name="Tanskanen J."/>
            <person name="Kim Y.M."/>
            <person name="Honaas L."/>
            <person name="Yang Z."/>
            <person name="Spallek T."/>
            <person name="Conn C.E."/>
            <person name="Ichihashi Y."/>
            <person name="Cheong K."/>
            <person name="Cui S."/>
            <person name="Der J.P."/>
            <person name="Gundlach H."/>
            <person name="Jiao Y."/>
            <person name="Hori C."/>
            <person name="Ishida J.K."/>
            <person name="Kasahara H."/>
            <person name="Kiba T."/>
            <person name="Kim M.S."/>
            <person name="Koo N."/>
            <person name="Laohavisit A."/>
            <person name="Lee Y.H."/>
            <person name="Lumba S."/>
            <person name="McCourt P."/>
            <person name="Mortimer J.C."/>
            <person name="Mutuku J.M."/>
            <person name="Nomura T."/>
            <person name="Sasaki-Sekimoto Y."/>
            <person name="Seto Y."/>
            <person name="Wang Y."/>
            <person name="Wakatake T."/>
            <person name="Sakakibara H."/>
            <person name="Demura T."/>
            <person name="Yamaguchi S."/>
            <person name="Yoneyama K."/>
            <person name="Manabe R.I."/>
            <person name="Nelson D.C."/>
            <person name="Schulman A.H."/>
            <person name="Timko M.P."/>
            <person name="dePamphilis C.W."/>
            <person name="Choi D."/>
            <person name="Shirasu K."/>
        </authorList>
    </citation>
    <scope>NUCLEOTIDE SEQUENCE [LARGE SCALE GENOMIC DNA]</scope>
    <source>
        <strain evidence="3">cv. UVA1</strain>
    </source>
</reference>
<dbReference type="OrthoDB" id="114080at2759"/>
<sequence>MASDMETIEKRLKSFTGQLQTEFGILERLVYKHKNQHRRCTYFQYVLKVGSLDNACACVWLSVHAGLELVRRDLKLLISANVEDIFNSSFLVVNGNRPKQKVQLLESLKKRKCGAGKFNFLEKLLGITRLLSQIVEPLLKAAMELSTLLARSFFMKFSLTTLAVLARIRVLVQQMLLDAVLLYNTVSSISHSEQSVKLNQEGVEVFREYYPRKEEASIMLECVWQTDKYLLVEQKHKCDSNAQEKDLLEDVPLGTSEIQYENIEVLLGVDESGIAAASEPSLATPVNIEKDDEIPLIKNDEKLIEGNTSEYIVGPSAETLAYSENVLTTKNLSAGMIFESNDEKQAEENLCITEGDLPTSWSKPLVAGPPKLKNIKRERVAFVSVKPPAPSSARNESKLLDLKPLEKEEVEKYDDPFFKLLTGGSKKGRIF</sequence>
<keyword evidence="3" id="KW-1185">Reference proteome</keyword>
<dbReference type="InterPro" id="IPR027951">
    <property type="entry name" value="Nepro_N"/>
</dbReference>
<gene>
    <name evidence="2" type="ORF">STAS_34315</name>
</gene>
<feature type="domain" description="Nucleolus and neural progenitor protein-like N-terminal" evidence="1">
    <location>
        <begin position="121"/>
        <end position="185"/>
    </location>
</feature>
<accession>A0A5A7RHJ8</accession>
<evidence type="ECO:0000259" key="1">
    <source>
        <dbReference type="Pfam" id="PF14780"/>
    </source>
</evidence>
<dbReference type="PANTHER" id="PTHR34786">
    <property type="entry name" value="OS09G0504900 PROTEIN"/>
    <property type="match status" value="1"/>
</dbReference>
<dbReference type="PANTHER" id="PTHR34786:SF1">
    <property type="entry name" value="OS09G0504900 PROTEIN"/>
    <property type="match status" value="1"/>
</dbReference>
<comment type="caution">
    <text evidence="2">The sequence shown here is derived from an EMBL/GenBank/DDBJ whole genome shotgun (WGS) entry which is preliminary data.</text>
</comment>
<dbReference type="EMBL" id="BKCP01012736">
    <property type="protein sequence ID" value="GER56588.1"/>
    <property type="molecule type" value="Genomic_DNA"/>
</dbReference>
<organism evidence="2 3">
    <name type="scientific">Striga asiatica</name>
    <name type="common">Asiatic witchweed</name>
    <name type="synonym">Buchnera asiatica</name>
    <dbReference type="NCBI Taxonomy" id="4170"/>
    <lineage>
        <taxon>Eukaryota</taxon>
        <taxon>Viridiplantae</taxon>
        <taxon>Streptophyta</taxon>
        <taxon>Embryophyta</taxon>
        <taxon>Tracheophyta</taxon>
        <taxon>Spermatophyta</taxon>
        <taxon>Magnoliopsida</taxon>
        <taxon>eudicotyledons</taxon>
        <taxon>Gunneridae</taxon>
        <taxon>Pentapetalae</taxon>
        <taxon>asterids</taxon>
        <taxon>lamiids</taxon>
        <taxon>Lamiales</taxon>
        <taxon>Orobanchaceae</taxon>
        <taxon>Buchnereae</taxon>
        <taxon>Striga</taxon>
    </lineage>
</organism>
<dbReference type="Proteomes" id="UP000325081">
    <property type="component" value="Unassembled WGS sequence"/>
</dbReference>